<feature type="transmembrane region" description="Helical" evidence="3">
    <location>
        <begin position="127"/>
        <end position="152"/>
    </location>
</feature>
<dbReference type="OrthoDB" id="116551at2"/>
<feature type="transmembrane region" description="Helical" evidence="3">
    <location>
        <begin position="164"/>
        <end position="185"/>
    </location>
</feature>
<keyword evidence="3" id="KW-1133">Transmembrane helix</keyword>
<dbReference type="GO" id="GO:0016780">
    <property type="term" value="F:phosphotransferase activity, for other substituted phosphate groups"/>
    <property type="evidence" value="ECO:0007669"/>
    <property type="project" value="InterPro"/>
</dbReference>
<dbReference type="AlphaFoldDB" id="A0A1Y6K9E6"/>
<dbReference type="Proteomes" id="UP000195514">
    <property type="component" value="Chromosome I"/>
</dbReference>
<dbReference type="InterPro" id="IPR043130">
    <property type="entry name" value="CDP-OH_PTrfase_TM_dom"/>
</dbReference>
<reference evidence="5" key="1">
    <citation type="submission" date="2017-05" db="EMBL/GenBank/DDBJ databases">
        <authorList>
            <person name="Kirkegaard R."/>
            <person name="Mcilroy J S."/>
        </authorList>
    </citation>
    <scope>NUCLEOTIDE SEQUENCE [LARGE SCALE GENOMIC DNA]</scope>
</reference>
<evidence type="ECO:0000256" key="1">
    <source>
        <dbReference type="ARBA" id="ARBA00004370"/>
    </source>
</evidence>
<protein>
    <submittedName>
        <fullName evidence="4">Putative phosphatidyltransferase</fullName>
        <ecNumber evidence="4">2.7.8.-</ecNumber>
    </submittedName>
</protein>
<keyword evidence="4" id="KW-0808">Transferase</keyword>
<proteinExistence type="predicted"/>
<name>A0A1Y6K9E6_9CHLR</name>
<feature type="transmembrane region" description="Helical" evidence="3">
    <location>
        <begin position="191"/>
        <end position="209"/>
    </location>
</feature>
<dbReference type="GO" id="GO:0008654">
    <property type="term" value="P:phospholipid biosynthetic process"/>
    <property type="evidence" value="ECO:0007669"/>
    <property type="project" value="InterPro"/>
</dbReference>
<dbReference type="InterPro" id="IPR000462">
    <property type="entry name" value="CDP-OH_P_trans"/>
</dbReference>
<organism evidence="4 5">
    <name type="scientific">Candidatus Brevifilum fermentans</name>
    <dbReference type="NCBI Taxonomy" id="1986204"/>
    <lineage>
        <taxon>Bacteria</taxon>
        <taxon>Bacillati</taxon>
        <taxon>Chloroflexota</taxon>
        <taxon>Anaerolineae</taxon>
        <taxon>Anaerolineales</taxon>
        <taxon>Anaerolineaceae</taxon>
        <taxon>Candidatus Brevifilum</taxon>
    </lineage>
</organism>
<dbReference type="KEGG" id="abat:CFX1CAM_2154"/>
<sequence length="240" mass="27376">MSNVEKHKRENKILLGFLERPALRWLAAHMPAWVTPDILTWIGVGASVLIFVSYALTNISPNYLWLANLGFLLNWFGDSLDGTLARYRKIERPRYGFLIDHWVDAISILLIFLGLGLSPYVDLQVASLAVISYLLVSIMVYLITYVTGIFNITNAYIGPTEFRVLAIILNTIIFFSGEVTFKLRWVGETSLFTLVTGAVALILFLYFMINTAIQAQKLKLLDEKRLERRLAKERKNQDTN</sequence>
<keyword evidence="5" id="KW-1185">Reference proteome</keyword>
<dbReference type="EMBL" id="LT859958">
    <property type="protein sequence ID" value="SMX55219.1"/>
    <property type="molecule type" value="Genomic_DNA"/>
</dbReference>
<dbReference type="EC" id="2.7.8.-" evidence="4"/>
<feature type="transmembrane region" description="Helical" evidence="3">
    <location>
        <begin position="38"/>
        <end position="57"/>
    </location>
</feature>
<dbReference type="PANTHER" id="PTHR10414">
    <property type="entry name" value="ETHANOLAMINEPHOSPHOTRANSFERASE"/>
    <property type="match status" value="1"/>
</dbReference>
<dbReference type="Pfam" id="PF01066">
    <property type="entry name" value="CDP-OH_P_transf"/>
    <property type="match status" value="1"/>
</dbReference>
<dbReference type="GO" id="GO:0016020">
    <property type="term" value="C:membrane"/>
    <property type="evidence" value="ECO:0007669"/>
    <property type="project" value="UniProtKB-SubCell"/>
</dbReference>
<dbReference type="InterPro" id="IPR014472">
    <property type="entry name" value="CHOPT"/>
</dbReference>
<gene>
    <name evidence="4" type="ORF">CFX1CAM_2154</name>
</gene>
<keyword evidence="2 3" id="KW-0472">Membrane</keyword>
<evidence type="ECO:0000256" key="3">
    <source>
        <dbReference type="SAM" id="Phobius"/>
    </source>
</evidence>
<comment type="subcellular location">
    <subcellularLocation>
        <location evidence="1">Membrane</location>
    </subcellularLocation>
</comment>
<dbReference type="Gene3D" id="1.20.120.1760">
    <property type="match status" value="1"/>
</dbReference>
<dbReference type="RefSeq" id="WP_087863005.1">
    <property type="nucleotide sequence ID" value="NZ_LT859958.1"/>
</dbReference>
<keyword evidence="3" id="KW-0812">Transmembrane</keyword>
<accession>A0A1Y6K9E6</accession>
<dbReference type="PANTHER" id="PTHR10414:SF37">
    <property type="entry name" value="BB IN A BOXCAR, ISOFORM C"/>
    <property type="match status" value="1"/>
</dbReference>
<feature type="transmembrane region" description="Helical" evidence="3">
    <location>
        <begin position="101"/>
        <end position="121"/>
    </location>
</feature>
<evidence type="ECO:0000313" key="4">
    <source>
        <dbReference type="EMBL" id="SMX55219.1"/>
    </source>
</evidence>
<evidence type="ECO:0000256" key="2">
    <source>
        <dbReference type="ARBA" id="ARBA00023136"/>
    </source>
</evidence>
<evidence type="ECO:0000313" key="5">
    <source>
        <dbReference type="Proteomes" id="UP000195514"/>
    </source>
</evidence>